<evidence type="ECO:0000259" key="2">
    <source>
        <dbReference type="Pfam" id="PF14630"/>
    </source>
</evidence>
<evidence type="ECO:0000313" key="3">
    <source>
        <dbReference type="EMBL" id="ETO69483.1"/>
    </source>
</evidence>
<reference evidence="3 4" key="1">
    <citation type="submission" date="2013-11" db="EMBL/GenBank/DDBJ databases">
        <title>The Genome Sequence of Phytophthora parasitica P1976.</title>
        <authorList>
            <consortium name="The Broad Institute Genomics Platform"/>
            <person name="Russ C."/>
            <person name="Tyler B."/>
            <person name="Panabieres F."/>
            <person name="Shan W."/>
            <person name="Tripathy S."/>
            <person name="Grunwald N."/>
            <person name="Machado M."/>
            <person name="Johnson C.S."/>
            <person name="Walker B."/>
            <person name="Young S."/>
            <person name="Zeng Q."/>
            <person name="Gargeya S."/>
            <person name="Fitzgerald M."/>
            <person name="Haas B."/>
            <person name="Abouelleil A."/>
            <person name="Allen A.W."/>
            <person name="Alvarado L."/>
            <person name="Arachchi H.M."/>
            <person name="Berlin A.M."/>
            <person name="Chapman S.B."/>
            <person name="Gainer-Dewar J."/>
            <person name="Goldberg J."/>
            <person name="Griggs A."/>
            <person name="Gujja S."/>
            <person name="Hansen M."/>
            <person name="Howarth C."/>
            <person name="Imamovic A."/>
            <person name="Ireland A."/>
            <person name="Larimer J."/>
            <person name="McCowan C."/>
            <person name="Murphy C."/>
            <person name="Pearson M."/>
            <person name="Poon T.W."/>
            <person name="Priest M."/>
            <person name="Roberts A."/>
            <person name="Saif S."/>
            <person name="Shea T."/>
            <person name="Sisk P."/>
            <person name="Sykes S."/>
            <person name="Wortman J."/>
            <person name="Nusbaum C."/>
            <person name="Birren B."/>
        </authorList>
    </citation>
    <scope>NUCLEOTIDE SEQUENCE [LARGE SCALE GENOMIC DNA]</scope>
    <source>
        <strain evidence="3 4">P1976</strain>
    </source>
</reference>
<dbReference type="EMBL" id="ANJA01002542">
    <property type="protein sequence ID" value="ETO69483.1"/>
    <property type="molecule type" value="Genomic_DNA"/>
</dbReference>
<protein>
    <recommendedName>
        <fullName evidence="2">Origin recognition complex subunit 5 C-terminal domain-containing protein</fullName>
    </recommendedName>
</protein>
<dbReference type="InterPro" id="IPR020796">
    <property type="entry name" value="ORC5"/>
</dbReference>
<dbReference type="AlphaFoldDB" id="A0A080ZS72"/>
<dbReference type="GO" id="GO:0006270">
    <property type="term" value="P:DNA replication initiation"/>
    <property type="evidence" value="ECO:0007669"/>
    <property type="project" value="TreeGrafter"/>
</dbReference>
<sequence length="494" mass="55215">MIGREAPLAELSRATGLNADAFESPLPLVIVYGGASSGKSMGVAQALRAHPSPHALVDCTALYSAKEFYREALAQLHDGAMVAESEDVRVSVDANEPEENKNKQVQDDEKFSSLNFLGFFKALDRFMEHNTAKGDEPSRRVLYLALDHVDKLLDRGLGAALLTCVCTINDQISYLNMFEDSPPWEASVLLLTRGMSLDFDRLVMPFFPAYVHFPPYKPGQLADILVEQLGMKEANEMFRTWLVHLHGLLPPAPDGDWLEFRAAVVHLLPEFRELFLLPVQGVEASRMKTKLERETKGLVHAFLQTRRRHLFGYHKLGGGVGDPSELISCTNLSRNCLLLVLAGYLASFNPQETDVRFLSSSGGQRRKKRAKKNPDGESSSTTTTSTSSKKQQISQLLVGPRIFTLQRLLAIYLNLRVEAEAGNSAYDDGPRSSETREEVFTHLATLVRMQLFQRTTPPHVLDNIKFRCLADARFVQETARYLSFPLDAYLNRAT</sequence>
<comment type="caution">
    <text evidence="3">The sequence shown here is derived from an EMBL/GenBank/DDBJ whole genome shotgun (WGS) entry which is preliminary data.</text>
</comment>
<dbReference type="InterPro" id="IPR047088">
    <property type="entry name" value="ORC5_C"/>
</dbReference>
<evidence type="ECO:0000256" key="1">
    <source>
        <dbReference type="SAM" id="MobiDB-lite"/>
    </source>
</evidence>
<accession>A0A080ZS72</accession>
<dbReference type="GO" id="GO:0005664">
    <property type="term" value="C:nuclear origin of replication recognition complex"/>
    <property type="evidence" value="ECO:0007669"/>
    <property type="project" value="TreeGrafter"/>
</dbReference>
<dbReference type="PANTHER" id="PTHR12705">
    <property type="entry name" value="ORIGIN RECOGNITION COMPLEX SUBUNIT 5"/>
    <property type="match status" value="1"/>
</dbReference>
<dbReference type="GO" id="GO:0003688">
    <property type="term" value="F:DNA replication origin binding"/>
    <property type="evidence" value="ECO:0007669"/>
    <property type="project" value="TreeGrafter"/>
</dbReference>
<dbReference type="OrthoDB" id="365981at2759"/>
<dbReference type="Pfam" id="PF14630">
    <property type="entry name" value="ORC5_C"/>
    <property type="match status" value="1"/>
</dbReference>
<dbReference type="SUPFAM" id="SSF52540">
    <property type="entry name" value="P-loop containing nucleoside triphosphate hydrolases"/>
    <property type="match status" value="1"/>
</dbReference>
<dbReference type="InterPro" id="IPR027417">
    <property type="entry name" value="P-loop_NTPase"/>
</dbReference>
<dbReference type="Proteomes" id="UP000028582">
    <property type="component" value="Unassembled WGS sequence"/>
</dbReference>
<gene>
    <name evidence="3" type="ORF">F444_13929</name>
</gene>
<feature type="domain" description="Origin recognition complex subunit 5 C-terminal" evidence="2">
    <location>
        <begin position="332"/>
        <end position="490"/>
    </location>
</feature>
<proteinExistence type="predicted"/>
<feature type="region of interest" description="Disordered" evidence="1">
    <location>
        <begin position="357"/>
        <end position="390"/>
    </location>
</feature>
<feature type="compositionally biased region" description="Low complexity" evidence="1">
    <location>
        <begin position="378"/>
        <end position="388"/>
    </location>
</feature>
<dbReference type="PANTHER" id="PTHR12705:SF0">
    <property type="entry name" value="ORIGIN RECOGNITION COMPLEX SUBUNIT 5"/>
    <property type="match status" value="1"/>
</dbReference>
<evidence type="ECO:0000313" key="4">
    <source>
        <dbReference type="Proteomes" id="UP000028582"/>
    </source>
</evidence>
<name>A0A080ZS72_PHYNI</name>
<organism evidence="3 4">
    <name type="scientific">Phytophthora nicotianae P1976</name>
    <dbReference type="NCBI Taxonomy" id="1317066"/>
    <lineage>
        <taxon>Eukaryota</taxon>
        <taxon>Sar</taxon>
        <taxon>Stramenopiles</taxon>
        <taxon>Oomycota</taxon>
        <taxon>Peronosporomycetes</taxon>
        <taxon>Peronosporales</taxon>
        <taxon>Peronosporaceae</taxon>
        <taxon>Phytophthora</taxon>
    </lineage>
</organism>